<dbReference type="PANTHER" id="PTHR31511:SF12">
    <property type="entry name" value="RHO TERMINATION FACTOR N-TERMINAL DOMAIN-CONTAINING PROTEIN"/>
    <property type="match status" value="1"/>
</dbReference>
<keyword evidence="2" id="KW-1133">Transmembrane helix</keyword>
<evidence type="ECO:0000313" key="4">
    <source>
        <dbReference type="Proteomes" id="UP000178106"/>
    </source>
</evidence>
<accession>A0A1G2DYB9</accession>
<dbReference type="EMBL" id="MHLU01000083">
    <property type="protein sequence ID" value="OGZ18584.1"/>
    <property type="molecule type" value="Genomic_DNA"/>
</dbReference>
<evidence type="ECO:0000256" key="1">
    <source>
        <dbReference type="SAM" id="MobiDB-lite"/>
    </source>
</evidence>
<keyword evidence="2" id="KW-0812">Transmembrane</keyword>
<feature type="region of interest" description="Disordered" evidence="1">
    <location>
        <begin position="320"/>
        <end position="366"/>
    </location>
</feature>
<proteinExistence type="predicted"/>
<dbReference type="AlphaFoldDB" id="A0A1G2DYB9"/>
<organism evidence="3 4">
    <name type="scientific">Candidatus Lloydbacteria bacterium RIFOXYC12_FULL_46_25</name>
    <dbReference type="NCBI Taxonomy" id="1798670"/>
    <lineage>
        <taxon>Bacteria</taxon>
        <taxon>Candidatus Lloydiibacteriota</taxon>
    </lineage>
</organism>
<feature type="compositionally biased region" description="Basic and acidic residues" evidence="1">
    <location>
        <begin position="326"/>
        <end position="339"/>
    </location>
</feature>
<feature type="compositionally biased region" description="Polar residues" evidence="1">
    <location>
        <begin position="357"/>
        <end position="366"/>
    </location>
</feature>
<dbReference type="PANTHER" id="PTHR31511">
    <property type="entry name" value="PROTEIN CBG23764"/>
    <property type="match status" value="1"/>
</dbReference>
<reference evidence="3 4" key="1">
    <citation type="journal article" date="2016" name="Nat. Commun.">
        <title>Thousands of microbial genomes shed light on interconnected biogeochemical processes in an aquifer system.</title>
        <authorList>
            <person name="Anantharaman K."/>
            <person name="Brown C.T."/>
            <person name="Hug L.A."/>
            <person name="Sharon I."/>
            <person name="Castelle C.J."/>
            <person name="Probst A.J."/>
            <person name="Thomas B.C."/>
            <person name="Singh A."/>
            <person name="Wilkins M.J."/>
            <person name="Karaoz U."/>
            <person name="Brodie E.L."/>
            <person name="Williams K.H."/>
            <person name="Hubbard S.S."/>
            <person name="Banfield J.F."/>
        </authorList>
    </citation>
    <scope>NUCLEOTIDE SEQUENCE [LARGE SCALE GENOMIC DNA]</scope>
</reference>
<name>A0A1G2DYB9_9BACT</name>
<evidence type="ECO:0000313" key="3">
    <source>
        <dbReference type="EMBL" id="OGZ18584.1"/>
    </source>
</evidence>
<keyword evidence="2" id="KW-0472">Membrane</keyword>
<gene>
    <name evidence="3" type="ORF">A2494_03905</name>
</gene>
<protein>
    <recommendedName>
        <fullName evidence="5">C2H2-type domain-containing protein</fullName>
    </recommendedName>
</protein>
<evidence type="ECO:0008006" key="5">
    <source>
        <dbReference type="Google" id="ProtNLM"/>
    </source>
</evidence>
<evidence type="ECO:0000256" key="2">
    <source>
        <dbReference type="SAM" id="Phobius"/>
    </source>
</evidence>
<dbReference type="Proteomes" id="UP000178106">
    <property type="component" value="Unassembled WGS sequence"/>
</dbReference>
<feature type="transmembrane region" description="Helical" evidence="2">
    <location>
        <begin position="291"/>
        <end position="309"/>
    </location>
</feature>
<comment type="caution">
    <text evidence="3">The sequence shown here is derived from an EMBL/GenBank/DDBJ whole genome shotgun (WGS) entry which is preliminary data.</text>
</comment>
<sequence>MIQQAIDQNKGITFWVAVHLKYTHPHKELLKMDPPYLNSGRLILVDPSGIQDKLDEIHRLMLDKNANFVRQSSGLVLDDILDFRFKVCEFNPLARSYLPLPKFLRNKGAIVNIQNTDNRCFGYSIIAAMQEVEENAQRPIQYEHLFAQYELDEIDYPVGIADIPAIEDSLEVRINVFSFFDDEGRARFPMYVSKKPHAKCIDLLYWEEHYAWIRSFDRFMADMGKKNRLFWCKACLGHFWAEHSLTVHQLHCRGIERSGQIFITPEAWWKVTFSNQAYVPRPHLPISSLDFHFFLLLLFLYSFLHSFFLGSRIARPSQSTQTSRLSFDRQGRPMQHEGIKPSTTNSKSPVRLGGGPSASSPNSTNPFNSMLGKTVWMSSWKKCESMQTMQSNSYGIRLAWS</sequence>